<dbReference type="AlphaFoldDB" id="A0A1M6KVW6"/>
<proteinExistence type="predicted"/>
<accession>A0A1M6KVW6</accession>
<gene>
    <name evidence="1" type="ORF">SAMN05444337_2311</name>
</gene>
<protein>
    <recommendedName>
        <fullName evidence="3">Lipoprotein</fullName>
    </recommendedName>
</protein>
<keyword evidence="2" id="KW-1185">Reference proteome</keyword>
<evidence type="ECO:0000313" key="2">
    <source>
        <dbReference type="Proteomes" id="UP000184232"/>
    </source>
</evidence>
<evidence type="ECO:0008006" key="3">
    <source>
        <dbReference type="Google" id="ProtNLM"/>
    </source>
</evidence>
<sequence length="238" mass="27973">MKKYIVLAATLSLFSCKQEDVQLAKADVSVLADIQDHSPVYMFFRENEKDTVAEINRNNTIGTTNWIFNIDKRLPLHAIIPDLIKLQDKKKNGMHKKEGTINVFSYADSLHQNLAFLPFTDVQYFYDTEFSKFFIKKKAELYMPYNNFTINFRKDNTITIDGHEIDKEELAPYIQDFSDFMSEGKNTILHLNFDKHLTFNQYLQNKLMLWKITSDRIQISSFEFIYDETKLPECGCEL</sequence>
<dbReference type="PROSITE" id="PS51257">
    <property type="entry name" value="PROKAR_LIPOPROTEIN"/>
    <property type="match status" value="1"/>
</dbReference>
<dbReference type="RefSeq" id="WP_072785243.1">
    <property type="nucleotide sequence ID" value="NZ_CP045292.1"/>
</dbReference>
<dbReference type="STRING" id="683124.SAMN05444337_2311"/>
<reference evidence="1 2" key="1">
    <citation type="submission" date="2016-11" db="EMBL/GenBank/DDBJ databases">
        <authorList>
            <person name="Jaros S."/>
            <person name="Januszkiewicz K."/>
            <person name="Wedrychowicz H."/>
        </authorList>
    </citation>
    <scope>NUCLEOTIDE SEQUENCE [LARGE SCALE GENOMIC DNA]</scope>
    <source>
        <strain evidence="1 2">DSM 22807</strain>
    </source>
</reference>
<name>A0A1M6KVW6_9FLAO</name>
<organism evidence="1 2">
    <name type="scientific">Flavobacterium haoranii</name>
    <dbReference type="NCBI Taxonomy" id="683124"/>
    <lineage>
        <taxon>Bacteria</taxon>
        <taxon>Pseudomonadati</taxon>
        <taxon>Bacteroidota</taxon>
        <taxon>Flavobacteriia</taxon>
        <taxon>Flavobacteriales</taxon>
        <taxon>Flavobacteriaceae</taxon>
        <taxon>Flavobacterium</taxon>
    </lineage>
</organism>
<dbReference type="OrthoDB" id="1148707at2"/>
<dbReference type="EMBL" id="FQZH01000005">
    <property type="protein sequence ID" value="SHJ63131.1"/>
    <property type="molecule type" value="Genomic_DNA"/>
</dbReference>
<evidence type="ECO:0000313" key="1">
    <source>
        <dbReference type="EMBL" id="SHJ63131.1"/>
    </source>
</evidence>
<dbReference type="Proteomes" id="UP000184232">
    <property type="component" value="Unassembled WGS sequence"/>
</dbReference>